<comment type="caution">
    <text evidence="1">The sequence shown here is derived from an EMBL/GenBank/DDBJ whole genome shotgun (WGS) entry which is preliminary data.</text>
</comment>
<dbReference type="Proteomes" id="UP000318053">
    <property type="component" value="Unassembled WGS sequence"/>
</dbReference>
<dbReference type="AlphaFoldDB" id="A0A5C5YFU0"/>
<dbReference type="Gene3D" id="1.25.40.10">
    <property type="entry name" value="Tetratricopeptide repeat domain"/>
    <property type="match status" value="1"/>
</dbReference>
<organism evidence="1 2">
    <name type="scientific">Allorhodopirellula solitaria</name>
    <dbReference type="NCBI Taxonomy" id="2527987"/>
    <lineage>
        <taxon>Bacteria</taxon>
        <taxon>Pseudomonadati</taxon>
        <taxon>Planctomycetota</taxon>
        <taxon>Planctomycetia</taxon>
        <taxon>Pirellulales</taxon>
        <taxon>Pirellulaceae</taxon>
        <taxon>Allorhodopirellula</taxon>
    </lineage>
</organism>
<reference evidence="1 2" key="1">
    <citation type="submission" date="2019-02" db="EMBL/GenBank/DDBJ databases">
        <title>Deep-cultivation of Planctomycetes and their phenomic and genomic characterization uncovers novel biology.</title>
        <authorList>
            <person name="Wiegand S."/>
            <person name="Jogler M."/>
            <person name="Boedeker C."/>
            <person name="Pinto D."/>
            <person name="Vollmers J."/>
            <person name="Rivas-Marin E."/>
            <person name="Kohn T."/>
            <person name="Peeters S.H."/>
            <person name="Heuer A."/>
            <person name="Rast P."/>
            <person name="Oberbeckmann S."/>
            <person name="Bunk B."/>
            <person name="Jeske O."/>
            <person name="Meyerdierks A."/>
            <person name="Storesund J.E."/>
            <person name="Kallscheuer N."/>
            <person name="Luecker S."/>
            <person name="Lage O.M."/>
            <person name="Pohl T."/>
            <person name="Merkel B.J."/>
            <person name="Hornburger P."/>
            <person name="Mueller R.-W."/>
            <person name="Bruemmer F."/>
            <person name="Labrenz M."/>
            <person name="Spormann A.M."/>
            <person name="Op Den Camp H."/>
            <person name="Overmann J."/>
            <person name="Amann R."/>
            <person name="Jetten M.S.M."/>
            <person name="Mascher T."/>
            <person name="Medema M.H."/>
            <person name="Devos D.P."/>
            <person name="Kaster A.-K."/>
            <person name="Ovreas L."/>
            <person name="Rohde M."/>
            <person name="Galperin M.Y."/>
            <person name="Jogler C."/>
        </authorList>
    </citation>
    <scope>NUCLEOTIDE SEQUENCE [LARGE SCALE GENOMIC DNA]</scope>
    <source>
        <strain evidence="1 2">CA85</strain>
    </source>
</reference>
<accession>A0A5C5YFU0</accession>
<sequence length="329" mass="35746">MACCAVVWGAVSSNLGCRSHAPIHLWQPPQLRSMDGEKLVLMDIAGPADTAAAIREELLAGAKPSAGGDRSSGAAASDAFTVLLPDELESRATIQLVSNRDQAPSDLAIAAAARRSGVRYLLRGEIMHATGRSHSDQQLSVVWQLVGLDAAAGTHGLPITVDQTSLQRRYPELMAVPDPTLRLHRAMARETLGLIHESVVRQNVELANSYVTLGSAAVRRGNDLAALGNWPAAEDVWLQTLERYPLQTAAWINASIAAAARQDFDLAKQRITRAIRLSLLSPVQRHLAEETLVWLELRQRDYLESFDLPDPADGWRVTHASDSGPRSLR</sequence>
<proteinExistence type="predicted"/>
<evidence type="ECO:0000313" key="2">
    <source>
        <dbReference type="Proteomes" id="UP000318053"/>
    </source>
</evidence>
<evidence type="ECO:0008006" key="3">
    <source>
        <dbReference type="Google" id="ProtNLM"/>
    </source>
</evidence>
<protein>
    <recommendedName>
        <fullName evidence="3">Tetratricopeptide repeat protein</fullName>
    </recommendedName>
</protein>
<dbReference type="EMBL" id="SJPK01000002">
    <property type="protein sequence ID" value="TWT74160.1"/>
    <property type="molecule type" value="Genomic_DNA"/>
</dbReference>
<keyword evidence="2" id="KW-1185">Reference proteome</keyword>
<dbReference type="InterPro" id="IPR011990">
    <property type="entry name" value="TPR-like_helical_dom_sf"/>
</dbReference>
<dbReference type="SUPFAM" id="SSF48452">
    <property type="entry name" value="TPR-like"/>
    <property type="match status" value="1"/>
</dbReference>
<name>A0A5C5YFU0_9BACT</name>
<gene>
    <name evidence="1" type="ORF">CA85_10470</name>
</gene>
<evidence type="ECO:0000313" key="1">
    <source>
        <dbReference type="EMBL" id="TWT74160.1"/>
    </source>
</evidence>